<protein>
    <recommendedName>
        <fullName evidence="3">Type IX secretion system membrane protein PorP/SprF</fullName>
    </recommendedName>
</protein>
<sequence length="278" mass="30517">MDPPGAQYYLNRYIGNPAMAGADSSLNLTAAYQNEWQDIPGAPVVATFAADVYFGKRVGAGVTVNQDNAGLINRNRVALSYAYHLPLSDRQQLHMGISAVLLNTRIDPQKVQGDADDPEVGEYNRNGTYFEGDFGIAYTDPHWTIQAALPNLVGFFKKNIYNQADVASFYTAASYRFFFDGALSSLEPEVCYRGIKGIKGIADMGVNAAFLRDQINLFGMYHSSGNFTAGAGFTIASTVAIQGLYTTQTSGLKTYFSGKYEIDVHVRLFHNKIELLHD</sequence>
<reference evidence="2" key="1">
    <citation type="journal article" date="2019" name="Int. J. Syst. Evol. Microbiol.">
        <title>The Global Catalogue of Microorganisms (GCM) 10K type strain sequencing project: providing services to taxonomists for standard genome sequencing and annotation.</title>
        <authorList>
            <consortium name="The Broad Institute Genomics Platform"/>
            <consortium name="The Broad Institute Genome Sequencing Center for Infectious Disease"/>
            <person name="Wu L."/>
            <person name="Ma J."/>
        </authorList>
    </citation>
    <scope>NUCLEOTIDE SEQUENCE [LARGE SCALE GENOMIC DNA]</scope>
    <source>
        <strain evidence="2">JCM 17664</strain>
    </source>
</reference>
<dbReference type="InterPro" id="IPR019861">
    <property type="entry name" value="PorP/SprF_Bacteroidetes"/>
</dbReference>
<dbReference type="Proteomes" id="UP001501207">
    <property type="component" value="Unassembled WGS sequence"/>
</dbReference>
<evidence type="ECO:0008006" key="3">
    <source>
        <dbReference type="Google" id="ProtNLM"/>
    </source>
</evidence>
<dbReference type="Pfam" id="PF11751">
    <property type="entry name" value="PorP_SprF"/>
    <property type="match status" value="1"/>
</dbReference>
<proteinExistence type="predicted"/>
<dbReference type="EMBL" id="BAABFN010000002">
    <property type="protein sequence ID" value="GAA4305771.1"/>
    <property type="molecule type" value="Genomic_DNA"/>
</dbReference>
<keyword evidence="2" id="KW-1185">Reference proteome</keyword>
<gene>
    <name evidence="1" type="ORF">GCM10023143_11260</name>
</gene>
<accession>A0ABP8FK89</accession>
<organism evidence="1 2">
    <name type="scientific">Compostibacter hankyongensis</name>
    <dbReference type="NCBI Taxonomy" id="1007089"/>
    <lineage>
        <taxon>Bacteria</taxon>
        <taxon>Pseudomonadati</taxon>
        <taxon>Bacteroidota</taxon>
        <taxon>Chitinophagia</taxon>
        <taxon>Chitinophagales</taxon>
        <taxon>Chitinophagaceae</taxon>
        <taxon>Compostibacter</taxon>
    </lineage>
</organism>
<comment type="caution">
    <text evidence="1">The sequence shown here is derived from an EMBL/GenBank/DDBJ whole genome shotgun (WGS) entry which is preliminary data.</text>
</comment>
<evidence type="ECO:0000313" key="1">
    <source>
        <dbReference type="EMBL" id="GAA4305771.1"/>
    </source>
</evidence>
<name>A0ABP8FK89_9BACT</name>
<evidence type="ECO:0000313" key="2">
    <source>
        <dbReference type="Proteomes" id="UP001501207"/>
    </source>
</evidence>
<dbReference type="NCBIfam" id="TIGR03519">
    <property type="entry name" value="T9SS_PorP_fam"/>
    <property type="match status" value="1"/>
</dbReference>